<dbReference type="Gene3D" id="2.40.110.10">
    <property type="entry name" value="Butyryl-CoA Dehydrogenase, subunit A, domain 2"/>
    <property type="match status" value="1"/>
</dbReference>
<sequence>MHFNLTPEQQSQYEQFKHFVDQDIVPIANSYDQLEKTPRALIDKLASLGYLGALIPNSYRGSGMDMITFGLLNEELGRGCSSIRSLLTVHTMASQAIIRFGTEEQKETWLPAMAIGHTIGAFALSEPNIGSDARHIETQAVLSGDHYVLNGTKKWITYGQLADVFLLFAQVNGQPTAFLVEKNRPGLSIEPINGMYGTRASMLAELRLNDCRIPKENILGKEGTGFPYVALHVLEYGKYSVACGAVGIAQACLEDSIRYTESRIQFKQPLKEFQLVQAMIAEMLANTKAARLLCLNAGFMKQNKALQAGDELNAAKYFASQIAVKAANDAVQLHGANGCSNEYSVQRYLRDAKITEIIEGSTQIQQMNIATYGYLEYGTRTAAASCNA</sequence>
<organism evidence="9 10">
    <name type="scientific">Paenibacillus alvei</name>
    <name type="common">Bacillus alvei</name>
    <dbReference type="NCBI Taxonomy" id="44250"/>
    <lineage>
        <taxon>Bacteria</taxon>
        <taxon>Bacillati</taxon>
        <taxon>Bacillota</taxon>
        <taxon>Bacilli</taxon>
        <taxon>Bacillales</taxon>
        <taxon>Paenibacillaceae</taxon>
        <taxon>Paenibacillus</taxon>
    </lineage>
</organism>
<evidence type="ECO:0000256" key="1">
    <source>
        <dbReference type="ARBA" id="ARBA00001974"/>
    </source>
</evidence>
<evidence type="ECO:0000256" key="3">
    <source>
        <dbReference type="ARBA" id="ARBA00022630"/>
    </source>
</evidence>
<dbReference type="Pfam" id="PF00441">
    <property type="entry name" value="Acyl-CoA_dh_1"/>
    <property type="match status" value="1"/>
</dbReference>
<evidence type="ECO:0000256" key="2">
    <source>
        <dbReference type="ARBA" id="ARBA00009347"/>
    </source>
</evidence>
<dbReference type="PIRSF" id="PIRSF016578">
    <property type="entry name" value="HsaA"/>
    <property type="match status" value="1"/>
</dbReference>
<dbReference type="Pfam" id="PF02771">
    <property type="entry name" value="Acyl-CoA_dh_N"/>
    <property type="match status" value="1"/>
</dbReference>
<comment type="similarity">
    <text evidence="2 5">Belongs to the acyl-CoA dehydrogenase family.</text>
</comment>
<feature type="domain" description="Acyl-CoA dehydrogenase/oxidase N-terminal" evidence="8">
    <location>
        <begin position="6"/>
        <end position="116"/>
    </location>
</feature>
<dbReference type="Pfam" id="PF02770">
    <property type="entry name" value="Acyl-CoA_dh_M"/>
    <property type="match status" value="1"/>
</dbReference>
<dbReference type="Gene3D" id="1.20.140.10">
    <property type="entry name" value="Butyryl-CoA Dehydrogenase, subunit A, domain 3"/>
    <property type="match status" value="1"/>
</dbReference>
<dbReference type="InterPro" id="IPR036250">
    <property type="entry name" value="AcylCo_DH-like_C"/>
</dbReference>
<comment type="caution">
    <text evidence="9">The sequence shown here is derived from an EMBL/GenBank/DDBJ whole genome shotgun (WGS) entry which is preliminary data.</text>
</comment>
<dbReference type="EMBL" id="JAMDNP010000017">
    <property type="protein sequence ID" value="MCY9760856.1"/>
    <property type="molecule type" value="Genomic_DNA"/>
</dbReference>
<dbReference type="InterPro" id="IPR009100">
    <property type="entry name" value="AcylCoA_DH/oxidase_NM_dom_sf"/>
</dbReference>
<evidence type="ECO:0000259" key="8">
    <source>
        <dbReference type="Pfam" id="PF02771"/>
    </source>
</evidence>
<dbReference type="InterPro" id="IPR006091">
    <property type="entry name" value="Acyl-CoA_Oxase/DH_mid-dom"/>
</dbReference>
<evidence type="ECO:0000313" key="10">
    <source>
        <dbReference type="Proteomes" id="UP001527181"/>
    </source>
</evidence>
<name>A0ABT4GVY4_PAEAL</name>
<dbReference type="Proteomes" id="UP001527181">
    <property type="component" value="Unassembled WGS sequence"/>
</dbReference>
<evidence type="ECO:0000259" key="7">
    <source>
        <dbReference type="Pfam" id="PF02770"/>
    </source>
</evidence>
<dbReference type="Gene3D" id="1.10.540.10">
    <property type="entry name" value="Acyl-CoA dehydrogenase/oxidase, N-terminal domain"/>
    <property type="match status" value="1"/>
</dbReference>
<proteinExistence type="inferred from homology"/>
<keyword evidence="3 5" id="KW-0285">Flavoprotein</keyword>
<dbReference type="InterPro" id="IPR046373">
    <property type="entry name" value="Acyl-CoA_Oxase/DH_mid-dom_sf"/>
</dbReference>
<dbReference type="SUPFAM" id="SSF47203">
    <property type="entry name" value="Acyl-CoA dehydrogenase C-terminal domain-like"/>
    <property type="match status" value="1"/>
</dbReference>
<keyword evidence="5" id="KW-0560">Oxidoreductase</keyword>
<gene>
    <name evidence="9" type="ORF">M5X12_09735</name>
</gene>
<feature type="domain" description="Acyl-CoA oxidase/dehydrogenase middle" evidence="7">
    <location>
        <begin position="121"/>
        <end position="211"/>
    </location>
</feature>
<dbReference type="SUPFAM" id="SSF56645">
    <property type="entry name" value="Acyl-CoA dehydrogenase NM domain-like"/>
    <property type="match status" value="1"/>
</dbReference>
<feature type="domain" description="Acyl-CoA dehydrogenase/oxidase C-terminal" evidence="6">
    <location>
        <begin position="228"/>
        <end position="370"/>
    </location>
</feature>
<keyword evidence="10" id="KW-1185">Reference proteome</keyword>
<dbReference type="GeneID" id="94490676"/>
<evidence type="ECO:0000313" key="9">
    <source>
        <dbReference type="EMBL" id="MCY9760856.1"/>
    </source>
</evidence>
<evidence type="ECO:0000256" key="4">
    <source>
        <dbReference type="ARBA" id="ARBA00022827"/>
    </source>
</evidence>
<dbReference type="InterPro" id="IPR037069">
    <property type="entry name" value="AcylCoA_DH/ox_N_sf"/>
</dbReference>
<evidence type="ECO:0000256" key="5">
    <source>
        <dbReference type="RuleBase" id="RU362125"/>
    </source>
</evidence>
<dbReference type="PANTHER" id="PTHR43884:SF12">
    <property type="entry name" value="ISOVALERYL-COA DEHYDROGENASE, MITOCHONDRIAL-RELATED"/>
    <property type="match status" value="1"/>
</dbReference>
<dbReference type="InterPro" id="IPR013786">
    <property type="entry name" value="AcylCoA_DH/ox_N"/>
</dbReference>
<keyword evidence="4 5" id="KW-0274">FAD</keyword>
<dbReference type="InterPro" id="IPR009075">
    <property type="entry name" value="AcylCo_DH/oxidase_C"/>
</dbReference>
<reference evidence="9 10" key="1">
    <citation type="submission" date="2022-05" db="EMBL/GenBank/DDBJ databases">
        <title>Genome Sequencing of Bee-Associated Microbes.</title>
        <authorList>
            <person name="Dunlap C."/>
        </authorList>
    </citation>
    <scope>NUCLEOTIDE SEQUENCE [LARGE SCALE GENOMIC DNA]</scope>
    <source>
        <strain evidence="9 10">NRRL B-04010</strain>
    </source>
</reference>
<evidence type="ECO:0000259" key="6">
    <source>
        <dbReference type="Pfam" id="PF00441"/>
    </source>
</evidence>
<dbReference type="PANTHER" id="PTHR43884">
    <property type="entry name" value="ACYL-COA DEHYDROGENASE"/>
    <property type="match status" value="1"/>
</dbReference>
<protein>
    <submittedName>
        <fullName evidence="9">Acyl-CoA dehydrogenase family protein</fullName>
    </submittedName>
</protein>
<accession>A0ABT4GVY4</accession>
<comment type="cofactor">
    <cofactor evidence="1 5">
        <name>FAD</name>
        <dbReference type="ChEBI" id="CHEBI:57692"/>
    </cofactor>
</comment>
<dbReference type="RefSeq" id="WP_005550890.1">
    <property type="nucleotide sequence ID" value="NZ_JAMDLX010000135.1"/>
</dbReference>